<comment type="caution">
    <text evidence="2">The sequence shown here is derived from an EMBL/GenBank/DDBJ whole genome shotgun (WGS) entry which is preliminary data.</text>
</comment>
<name>A0A448WM18_9PLAT</name>
<keyword evidence="3" id="KW-1185">Reference proteome</keyword>
<organism evidence="2 3">
    <name type="scientific">Protopolystoma xenopodis</name>
    <dbReference type="NCBI Taxonomy" id="117903"/>
    <lineage>
        <taxon>Eukaryota</taxon>
        <taxon>Metazoa</taxon>
        <taxon>Spiralia</taxon>
        <taxon>Lophotrochozoa</taxon>
        <taxon>Platyhelminthes</taxon>
        <taxon>Monogenea</taxon>
        <taxon>Polyopisthocotylea</taxon>
        <taxon>Polystomatidea</taxon>
        <taxon>Polystomatidae</taxon>
        <taxon>Protopolystoma</taxon>
    </lineage>
</organism>
<evidence type="ECO:0000256" key="1">
    <source>
        <dbReference type="SAM" id="MobiDB-lite"/>
    </source>
</evidence>
<feature type="region of interest" description="Disordered" evidence="1">
    <location>
        <begin position="123"/>
        <end position="155"/>
    </location>
</feature>
<evidence type="ECO:0000313" key="2">
    <source>
        <dbReference type="EMBL" id="VEL14916.1"/>
    </source>
</evidence>
<feature type="region of interest" description="Disordered" evidence="1">
    <location>
        <begin position="36"/>
        <end position="69"/>
    </location>
</feature>
<protein>
    <submittedName>
        <fullName evidence="2">Uncharacterized protein</fullName>
    </submittedName>
</protein>
<evidence type="ECO:0000313" key="3">
    <source>
        <dbReference type="Proteomes" id="UP000784294"/>
    </source>
</evidence>
<dbReference type="AlphaFoldDB" id="A0A448WM18"/>
<dbReference type="Proteomes" id="UP000784294">
    <property type="component" value="Unassembled WGS sequence"/>
</dbReference>
<sequence>MAAELKASTVSMAQAPVHLIQQATVRDETIFKTRIDFDHSSQSGSSANHIVRPSPFSNESATTSSGEASYLAPKSVGATASSLAAALLQQPKTVLTNMTTAVGAGSPGGVFSKTIESVSHTFNDSDAHSYENHSKTRESNESVNHLEGHTEVNQR</sequence>
<reference evidence="2" key="1">
    <citation type="submission" date="2018-11" db="EMBL/GenBank/DDBJ databases">
        <authorList>
            <consortium name="Pathogen Informatics"/>
        </authorList>
    </citation>
    <scope>NUCLEOTIDE SEQUENCE</scope>
</reference>
<dbReference type="EMBL" id="CAAALY010022756">
    <property type="protein sequence ID" value="VEL14916.1"/>
    <property type="molecule type" value="Genomic_DNA"/>
</dbReference>
<proteinExistence type="predicted"/>
<feature type="compositionally biased region" description="Polar residues" evidence="1">
    <location>
        <begin position="55"/>
        <end position="67"/>
    </location>
</feature>
<gene>
    <name evidence="2" type="ORF">PXEA_LOCUS8356</name>
</gene>
<accession>A0A448WM18</accession>